<dbReference type="Pfam" id="PF13669">
    <property type="entry name" value="Glyoxalase_4"/>
    <property type="match status" value="1"/>
</dbReference>
<dbReference type="InterPro" id="IPR029068">
    <property type="entry name" value="Glyas_Bleomycin-R_OHBP_Dase"/>
</dbReference>
<sequence>MNSPFQRLHHICVVVADIDRAVEFYTSVGIGPWQDYPPLTQYTELDVPSRDGFLGLKYKYADVGGIQYQLVEPGDGDSPQQQFLDTHGEGVFHLGFVVDDLAEGTAAAAGLGVRPWMTGRRPDGSGFTYFDTRARAGVTIEIRQSPTS</sequence>
<dbReference type="RefSeq" id="WP_253773580.1">
    <property type="nucleotide sequence ID" value="NZ_JAMTCK010000009.1"/>
</dbReference>
<accession>A0AAE3GGQ2</accession>
<dbReference type="PROSITE" id="PS51819">
    <property type="entry name" value="VOC"/>
    <property type="match status" value="1"/>
</dbReference>
<dbReference type="GO" id="GO:0004493">
    <property type="term" value="F:methylmalonyl-CoA epimerase activity"/>
    <property type="evidence" value="ECO:0007669"/>
    <property type="project" value="TreeGrafter"/>
</dbReference>
<gene>
    <name evidence="3" type="ORF">LX83_003940</name>
</gene>
<dbReference type="Proteomes" id="UP001206128">
    <property type="component" value="Unassembled WGS sequence"/>
</dbReference>
<reference evidence="3" key="1">
    <citation type="submission" date="2022-06" db="EMBL/GenBank/DDBJ databases">
        <title>Genomic Encyclopedia of Archaeal and Bacterial Type Strains, Phase II (KMG-II): from individual species to whole genera.</title>
        <authorList>
            <person name="Goeker M."/>
        </authorList>
    </citation>
    <scope>NUCLEOTIDE SEQUENCE</scope>
    <source>
        <strain evidence="3">DSM 43935</strain>
    </source>
</reference>
<organism evidence="3 4">
    <name type="scientific">Goodfellowiella coeruleoviolacea</name>
    <dbReference type="NCBI Taxonomy" id="334858"/>
    <lineage>
        <taxon>Bacteria</taxon>
        <taxon>Bacillati</taxon>
        <taxon>Actinomycetota</taxon>
        <taxon>Actinomycetes</taxon>
        <taxon>Pseudonocardiales</taxon>
        <taxon>Pseudonocardiaceae</taxon>
        <taxon>Goodfellowiella</taxon>
    </lineage>
</organism>
<dbReference type="SUPFAM" id="SSF54593">
    <property type="entry name" value="Glyoxalase/Bleomycin resistance protein/Dihydroxybiphenyl dioxygenase"/>
    <property type="match status" value="1"/>
</dbReference>
<comment type="caution">
    <text evidence="3">The sequence shown here is derived from an EMBL/GenBank/DDBJ whole genome shotgun (WGS) entry which is preliminary data.</text>
</comment>
<keyword evidence="1" id="KW-0479">Metal-binding</keyword>
<protein>
    <submittedName>
        <fullName evidence="3">Catechol 2,3-dioxygenase</fullName>
    </submittedName>
</protein>
<dbReference type="InterPro" id="IPR037523">
    <property type="entry name" value="VOC_core"/>
</dbReference>
<proteinExistence type="predicted"/>
<dbReference type="InterPro" id="IPR051785">
    <property type="entry name" value="MMCE/EMCE_epimerase"/>
</dbReference>
<dbReference type="EMBL" id="JAMTCK010000009">
    <property type="protein sequence ID" value="MCP2167067.1"/>
    <property type="molecule type" value="Genomic_DNA"/>
</dbReference>
<feature type="domain" description="VOC" evidence="2">
    <location>
        <begin position="7"/>
        <end position="145"/>
    </location>
</feature>
<dbReference type="PANTHER" id="PTHR43048">
    <property type="entry name" value="METHYLMALONYL-COA EPIMERASE"/>
    <property type="match status" value="1"/>
</dbReference>
<dbReference type="AlphaFoldDB" id="A0AAE3GGQ2"/>
<evidence type="ECO:0000313" key="4">
    <source>
        <dbReference type="Proteomes" id="UP001206128"/>
    </source>
</evidence>
<dbReference type="Gene3D" id="3.10.180.10">
    <property type="entry name" value="2,3-Dihydroxybiphenyl 1,2-Dioxygenase, domain 1"/>
    <property type="match status" value="1"/>
</dbReference>
<dbReference type="PANTHER" id="PTHR43048:SF3">
    <property type="entry name" value="METHYLMALONYL-COA EPIMERASE, MITOCHONDRIAL"/>
    <property type="match status" value="1"/>
</dbReference>
<keyword evidence="4" id="KW-1185">Reference proteome</keyword>
<evidence type="ECO:0000313" key="3">
    <source>
        <dbReference type="EMBL" id="MCP2167067.1"/>
    </source>
</evidence>
<evidence type="ECO:0000259" key="2">
    <source>
        <dbReference type="PROSITE" id="PS51819"/>
    </source>
</evidence>
<evidence type="ECO:0000256" key="1">
    <source>
        <dbReference type="ARBA" id="ARBA00022723"/>
    </source>
</evidence>
<dbReference type="GO" id="GO:0046872">
    <property type="term" value="F:metal ion binding"/>
    <property type="evidence" value="ECO:0007669"/>
    <property type="project" value="UniProtKB-KW"/>
</dbReference>
<name>A0AAE3GGQ2_9PSEU</name>
<dbReference type="GO" id="GO:0046491">
    <property type="term" value="P:L-methylmalonyl-CoA metabolic process"/>
    <property type="evidence" value="ECO:0007669"/>
    <property type="project" value="TreeGrafter"/>
</dbReference>